<name>A0ABR3DJ43_NEUIN</name>
<evidence type="ECO:0000313" key="1">
    <source>
        <dbReference type="EMBL" id="KAL0472690.1"/>
    </source>
</evidence>
<protein>
    <submittedName>
        <fullName evidence="1">Uncharacterized protein</fullName>
    </submittedName>
</protein>
<dbReference type="EMBL" id="JAVLET010000002">
    <property type="protein sequence ID" value="KAL0472690.1"/>
    <property type="molecule type" value="Genomic_DNA"/>
</dbReference>
<dbReference type="Proteomes" id="UP001451303">
    <property type="component" value="Unassembled WGS sequence"/>
</dbReference>
<gene>
    <name evidence="1" type="ORF">QR685DRAFT_408294</name>
</gene>
<sequence>VSVKLRENIAKVSRQSSVVVTRTLARCHIIGNPRPGECCIRCMQPHLSQY</sequence>
<comment type="caution">
    <text evidence="1">The sequence shown here is derived from an EMBL/GenBank/DDBJ whole genome shotgun (WGS) entry which is preliminary data.</text>
</comment>
<proteinExistence type="predicted"/>
<accession>A0ABR3DJ43</accession>
<feature type="non-terminal residue" evidence="1">
    <location>
        <position position="50"/>
    </location>
</feature>
<reference evidence="1 2" key="1">
    <citation type="submission" date="2023-09" db="EMBL/GenBank/DDBJ databases">
        <title>Multi-omics analysis of a traditional fermented food reveals byproduct-associated fungal strains for waste-to-food upcycling.</title>
        <authorList>
            <consortium name="Lawrence Berkeley National Laboratory"/>
            <person name="Rekdal V.M."/>
            <person name="Villalobos-Escobedo J.M."/>
            <person name="Rodriguez-Valeron N."/>
            <person name="Garcia M.O."/>
            <person name="Vasquez D.P."/>
            <person name="Damayanti I."/>
            <person name="Sorensen P.M."/>
            <person name="Baidoo E.E."/>
            <person name="De Carvalho A.C."/>
            <person name="Riley R."/>
            <person name="Lipzen A."/>
            <person name="He G."/>
            <person name="Yan M."/>
            <person name="Haridas S."/>
            <person name="Daum C."/>
            <person name="Yoshinaga Y."/>
            <person name="Ng V."/>
            <person name="Grigoriev I.V."/>
            <person name="Munk R."/>
            <person name="Nuraida L."/>
            <person name="Wijaya C.H."/>
            <person name="Morales P.-C."/>
            <person name="Keasling J.D."/>
        </authorList>
    </citation>
    <scope>NUCLEOTIDE SEQUENCE [LARGE SCALE GENOMIC DNA]</scope>
    <source>
        <strain evidence="1 2">FGSC 2613</strain>
    </source>
</reference>
<organism evidence="1 2">
    <name type="scientific">Neurospora intermedia</name>
    <dbReference type="NCBI Taxonomy" id="5142"/>
    <lineage>
        <taxon>Eukaryota</taxon>
        <taxon>Fungi</taxon>
        <taxon>Dikarya</taxon>
        <taxon>Ascomycota</taxon>
        <taxon>Pezizomycotina</taxon>
        <taxon>Sordariomycetes</taxon>
        <taxon>Sordariomycetidae</taxon>
        <taxon>Sordariales</taxon>
        <taxon>Sordariaceae</taxon>
        <taxon>Neurospora</taxon>
    </lineage>
</organism>
<keyword evidence="2" id="KW-1185">Reference proteome</keyword>
<evidence type="ECO:0000313" key="2">
    <source>
        <dbReference type="Proteomes" id="UP001451303"/>
    </source>
</evidence>
<feature type="non-terminal residue" evidence="1">
    <location>
        <position position="1"/>
    </location>
</feature>